<reference evidence="9" key="1">
    <citation type="submission" date="2022-06" db="EMBL/GenBank/DDBJ databases">
        <title>Genome public.</title>
        <authorList>
            <person name="Sun Q."/>
        </authorList>
    </citation>
    <scope>NUCLEOTIDE SEQUENCE</scope>
    <source>
        <strain evidence="9">CWNU-1</strain>
    </source>
</reference>
<dbReference type="EMBL" id="JAMQAW010000002">
    <property type="protein sequence ID" value="MCM2387138.1"/>
    <property type="molecule type" value="Genomic_DNA"/>
</dbReference>
<organism evidence="9 10">
    <name type="scientific">Streptomyces albipurpureus</name>
    <dbReference type="NCBI Taxonomy" id="2897419"/>
    <lineage>
        <taxon>Bacteria</taxon>
        <taxon>Bacillati</taxon>
        <taxon>Actinomycetota</taxon>
        <taxon>Actinomycetes</taxon>
        <taxon>Kitasatosporales</taxon>
        <taxon>Streptomycetaceae</taxon>
        <taxon>Streptomyces</taxon>
    </lineage>
</organism>
<dbReference type="InterPro" id="IPR050250">
    <property type="entry name" value="Macrolide_Exporter_MacB"/>
</dbReference>
<evidence type="ECO:0000256" key="5">
    <source>
        <dbReference type="ARBA" id="ARBA00023136"/>
    </source>
</evidence>
<comment type="caution">
    <text evidence="9">The sequence shown here is derived from an EMBL/GenBank/DDBJ whole genome shotgun (WGS) entry which is preliminary data.</text>
</comment>
<evidence type="ECO:0000256" key="1">
    <source>
        <dbReference type="ARBA" id="ARBA00004651"/>
    </source>
</evidence>
<dbReference type="Proteomes" id="UP001431429">
    <property type="component" value="Unassembled WGS sequence"/>
</dbReference>
<evidence type="ECO:0000256" key="6">
    <source>
        <dbReference type="ARBA" id="ARBA00038076"/>
    </source>
</evidence>
<feature type="transmembrane region" description="Helical" evidence="7">
    <location>
        <begin position="810"/>
        <end position="834"/>
    </location>
</feature>
<feature type="transmembrane region" description="Helical" evidence="7">
    <location>
        <begin position="763"/>
        <end position="784"/>
    </location>
</feature>
<dbReference type="PANTHER" id="PTHR30572:SF4">
    <property type="entry name" value="ABC TRANSPORTER PERMEASE YTRF"/>
    <property type="match status" value="1"/>
</dbReference>
<evidence type="ECO:0000313" key="10">
    <source>
        <dbReference type="Proteomes" id="UP001431429"/>
    </source>
</evidence>
<sequence length="906" mass="94053">MRRGGVKAVAPWVRTRLRAAPGPALALLVLVLLTSFLAAAFPRAVDAYEGEGLRHEVNAAPADRRVLQFTDEPEDEFAESAESAEGGADDSLQPERMAKAYRQILATLPEPLRVDAGQSAYGVRSVEPVRASDRWLPELEAGLPAFTLSTQAGVAEHSRLLSGRLPRAAGDGATVEGAVTATTAETLRIKVGSTVHAGPIAVRVTGIVQPLRPELGYWSYEPVLRTPALLYTGQPVPVAYWHGALLLDPGSAEALRALEDEPEPYWRIAPDLAGLTIGDLPQLRRTVASVESGPLRTRLRDGISPTLDAGTSLDEVLIGFDDIRAAIGPVVAVAAFGAGSVAVVVLLMAGGLSATRRHQELALLRSRGGSLRGLFGRLLAESVVVALPAAAGGCALALELLPHGRLLPALLASGAVALLACAALPLRAVFTHRTTRLHGGRDDVVRAKPSRRRLVAEVTLLVLAVAAVVTLRRRGTAPGEADELVSAAPVLVGIVAALVLVRLYPLPIRLLALPVARRRGAVGFLSLARAGRSPATTALPLLALLVALTTAAFGGSVLAGVDGARDRAALVSVGADARIAAMDALPKGLAQKVRKVPGVRDVVSLHLEPELDLRDSVTRSVTLVAAEPTAYARLARDTGLGEFAAGRLRQDSGALPALVTPDVAERLGSGEALIGPAGAMLTVRVAGVLTTTPAVPTGDFVLVDAARLPDRAPTALLVSGPDLSAPGLRTAVRSAGGDPTVALRSVERAGFTESPVQSGAERIYTVAAATGAGYAVLALLLSLLQAAPERTALLARLRTMGLTRGQSRRLLILESLPSTVLAAAGGALVGWTAIRLLAPGIDLGRLALAMQDGFATMGPVGLRPDPWSLLLPALAVVVIAAVVSAVQAWVAIRRMTTTELRVGDTR</sequence>
<keyword evidence="2" id="KW-1003">Cell membrane</keyword>
<comment type="similarity">
    <text evidence="6">Belongs to the ABC-4 integral membrane protein family.</text>
</comment>
<gene>
    <name evidence="9" type="ORF">NBG84_02210</name>
</gene>
<feature type="transmembrane region" description="Helical" evidence="7">
    <location>
        <begin position="869"/>
        <end position="892"/>
    </location>
</feature>
<feature type="transmembrane region" description="Helical" evidence="7">
    <location>
        <begin position="330"/>
        <end position="353"/>
    </location>
</feature>
<name>A0ABT0UFH2_9ACTN</name>
<keyword evidence="10" id="KW-1185">Reference proteome</keyword>
<feature type="transmembrane region" description="Helical" evidence="7">
    <location>
        <begin position="454"/>
        <end position="472"/>
    </location>
</feature>
<evidence type="ECO:0000256" key="4">
    <source>
        <dbReference type="ARBA" id="ARBA00022989"/>
    </source>
</evidence>
<evidence type="ECO:0000256" key="7">
    <source>
        <dbReference type="SAM" id="Phobius"/>
    </source>
</evidence>
<accession>A0ABT0UFH2</accession>
<feature type="transmembrane region" description="Helical" evidence="7">
    <location>
        <begin position="410"/>
        <end position="430"/>
    </location>
</feature>
<dbReference type="Pfam" id="PF02687">
    <property type="entry name" value="FtsX"/>
    <property type="match status" value="1"/>
</dbReference>
<keyword evidence="5 7" id="KW-0472">Membrane</keyword>
<evidence type="ECO:0000313" key="9">
    <source>
        <dbReference type="EMBL" id="MCM2387138.1"/>
    </source>
</evidence>
<evidence type="ECO:0000256" key="2">
    <source>
        <dbReference type="ARBA" id="ARBA00022475"/>
    </source>
</evidence>
<keyword evidence="3 7" id="KW-0812">Transmembrane</keyword>
<proteinExistence type="inferred from homology"/>
<keyword evidence="4 7" id="KW-1133">Transmembrane helix</keyword>
<feature type="transmembrane region" description="Helical" evidence="7">
    <location>
        <begin position="484"/>
        <end position="504"/>
    </location>
</feature>
<feature type="domain" description="ABC3 transporter permease C-terminal" evidence="8">
    <location>
        <begin position="773"/>
        <end position="893"/>
    </location>
</feature>
<evidence type="ECO:0000256" key="3">
    <source>
        <dbReference type="ARBA" id="ARBA00022692"/>
    </source>
</evidence>
<dbReference type="PANTHER" id="PTHR30572">
    <property type="entry name" value="MEMBRANE COMPONENT OF TRANSPORTER-RELATED"/>
    <property type="match status" value="1"/>
</dbReference>
<evidence type="ECO:0000259" key="8">
    <source>
        <dbReference type="Pfam" id="PF02687"/>
    </source>
</evidence>
<protein>
    <submittedName>
        <fullName evidence="9">ABC transporter permease</fullName>
    </submittedName>
</protein>
<dbReference type="InterPro" id="IPR003838">
    <property type="entry name" value="ABC3_permease_C"/>
</dbReference>
<feature type="transmembrane region" description="Helical" evidence="7">
    <location>
        <begin position="374"/>
        <end position="398"/>
    </location>
</feature>
<feature type="transmembrane region" description="Helical" evidence="7">
    <location>
        <begin position="539"/>
        <end position="561"/>
    </location>
</feature>
<comment type="subcellular location">
    <subcellularLocation>
        <location evidence="1">Cell membrane</location>
        <topology evidence="1">Multi-pass membrane protein</topology>
    </subcellularLocation>
</comment>